<organism evidence="1">
    <name type="scientific">Brassica napus</name>
    <name type="common">Rape</name>
    <dbReference type="NCBI Taxonomy" id="3708"/>
    <lineage>
        <taxon>Eukaryota</taxon>
        <taxon>Viridiplantae</taxon>
        <taxon>Streptophyta</taxon>
        <taxon>Embryophyta</taxon>
        <taxon>Tracheophyta</taxon>
        <taxon>Spermatophyta</taxon>
        <taxon>Magnoliopsida</taxon>
        <taxon>eudicotyledons</taxon>
        <taxon>Gunneridae</taxon>
        <taxon>Pentapetalae</taxon>
        <taxon>rosids</taxon>
        <taxon>malvids</taxon>
        <taxon>Brassicales</taxon>
        <taxon>Brassicaceae</taxon>
        <taxon>Brassiceae</taxon>
        <taxon>Brassica</taxon>
    </lineage>
</organism>
<reference evidence="1" key="1">
    <citation type="submission" date="2021-01" db="EMBL/GenBank/DDBJ databases">
        <authorList>
            <consortium name="Genoscope - CEA"/>
            <person name="William W."/>
        </authorList>
    </citation>
    <scope>NUCLEOTIDE SEQUENCE</scope>
</reference>
<evidence type="ECO:0000313" key="2">
    <source>
        <dbReference type="EMBL" id="KAH0879517.1"/>
    </source>
</evidence>
<dbReference type="AlphaFoldDB" id="A0A816L3M9"/>
<dbReference type="EMBL" id="HG994369">
    <property type="protein sequence ID" value="CAF1930045.1"/>
    <property type="molecule type" value="Genomic_DNA"/>
</dbReference>
<gene>
    <name evidence="1" type="ORF">DARMORV10_C05P36590.1</name>
    <name evidence="2" type="ORF">HID58_066911</name>
</gene>
<protein>
    <submittedName>
        <fullName evidence="1">(rape) hypothetical protein</fullName>
    </submittedName>
</protein>
<sequence>MVDSVYSSVHKSLGGGSGGSFPFTFCNPLSTLHDDPDLINSDSNHNWVAVNFSILDDVNNPNWEKEMEDAKVSQLAALMRQGHNFTISDYSGGNASVRTLHNTSKKVDSVVKSTMDYVMSNNKFYPNVLNTAPCEDVLYCPV</sequence>
<evidence type="ECO:0000313" key="3">
    <source>
        <dbReference type="Proteomes" id="UP000824890"/>
    </source>
</evidence>
<dbReference type="Proteomes" id="UP001295469">
    <property type="component" value="Chromosome C05"/>
</dbReference>
<proteinExistence type="predicted"/>
<dbReference type="Proteomes" id="UP000824890">
    <property type="component" value="Unassembled WGS sequence"/>
</dbReference>
<dbReference type="SMR" id="A0A816L3M9"/>
<reference evidence="2 3" key="2">
    <citation type="submission" date="2021-05" db="EMBL/GenBank/DDBJ databases">
        <title>Genome Assembly of Synthetic Allotetraploid Brassica napus Reveals Homoeologous Exchanges between Subgenomes.</title>
        <authorList>
            <person name="Davis J.T."/>
        </authorList>
    </citation>
    <scope>NUCLEOTIDE SEQUENCE [LARGE SCALE GENOMIC DNA]</scope>
    <source>
        <strain evidence="3">cv. Da-Ae</strain>
        <tissue evidence="2">Seedling</tissue>
    </source>
</reference>
<keyword evidence="3" id="KW-1185">Reference proteome</keyword>
<dbReference type="Gramene" id="CDX73384">
    <property type="protein sequence ID" value="CDX73384"/>
    <property type="gene ID" value="GSBRNA2T00106616001"/>
</dbReference>
<name>A0A816L3M9_BRANA</name>
<accession>A0A816L3M9</accession>
<dbReference type="EMBL" id="JAGKQM010000015">
    <property type="protein sequence ID" value="KAH0879517.1"/>
    <property type="molecule type" value="Genomic_DNA"/>
</dbReference>
<evidence type="ECO:0000313" key="1">
    <source>
        <dbReference type="EMBL" id="CAF1930045.1"/>
    </source>
</evidence>